<feature type="transmembrane region" description="Helical" evidence="1">
    <location>
        <begin position="40"/>
        <end position="62"/>
    </location>
</feature>
<evidence type="ECO:0000313" key="3">
    <source>
        <dbReference type="Proteomes" id="UP000028702"/>
    </source>
</evidence>
<dbReference type="RefSeq" id="WP_045447851.1">
    <property type="nucleotide sequence ID" value="NZ_BBIO01000013.1"/>
</dbReference>
<gene>
    <name evidence="2" type="ORF">M2A_2431</name>
</gene>
<dbReference type="STRING" id="1333998.M2A_2431"/>
<dbReference type="Pfam" id="PF19606">
    <property type="entry name" value="DUF6111"/>
    <property type="match status" value="1"/>
</dbReference>
<name>A0A081BD14_9HYPH</name>
<dbReference type="InterPro" id="IPR046093">
    <property type="entry name" value="DUF6111"/>
</dbReference>
<protein>
    <submittedName>
        <fullName evidence="2">Conserved protein</fullName>
    </submittedName>
</protein>
<dbReference type="EMBL" id="BBIO01000013">
    <property type="protein sequence ID" value="GAK45932.1"/>
    <property type="molecule type" value="Genomic_DNA"/>
</dbReference>
<dbReference type="Proteomes" id="UP000028702">
    <property type="component" value="Unassembled WGS sequence"/>
</dbReference>
<comment type="caution">
    <text evidence="2">The sequence shown here is derived from an EMBL/GenBank/DDBJ whole genome shotgun (WGS) entry which is preliminary data.</text>
</comment>
<keyword evidence="1" id="KW-1133">Transmembrane helix</keyword>
<accession>A0A081BD14</accession>
<keyword evidence="1" id="KW-0812">Transmembrane</keyword>
<organism evidence="2 3">
    <name type="scientific">Tepidicaulis marinus</name>
    <dbReference type="NCBI Taxonomy" id="1333998"/>
    <lineage>
        <taxon>Bacteria</taxon>
        <taxon>Pseudomonadati</taxon>
        <taxon>Pseudomonadota</taxon>
        <taxon>Alphaproteobacteria</taxon>
        <taxon>Hyphomicrobiales</taxon>
        <taxon>Parvibaculaceae</taxon>
        <taxon>Tepidicaulis</taxon>
    </lineage>
</organism>
<reference evidence="2 3" key="1">
    <citation type="submission" date="2014-07" db="EMBL/GenBank/DDBJ databases">
        <title>Tepidicaulis marinum gen. nov., sp. nov., a novel marine bacterium denitrifying nitrate to nitrous oxide strictly under microaerobic conditions.</title>
        <authorList>
            <person name="Takeuchi M."/>
            <person name="Yamagishi T."/>
            <person name="Kamagata Y."/>
            <person name="Oshima K."/>
            <person name="Hattori M."/>
            <person name="Katayama T."/>
            <person name="Hanada S."/>
            <person name="Tamaki H."/>
            <person name="Marumo K."/>
            <person name="Maeda H."/>
            <person name="Nedachi M."/>
            <person name="Iwasaki W."/>
            <person name="Suwa Y."/>
            <person name="Sakata S."/>
        </authorList>
    </citation>
    <scope>NUCLEOTIDE SEQUENCE [LARGE SCALE GENOMIC DNA]</scope>
    <source>
        <strain evidence="2 3">MA2</strain>
    </source>
</reference>
<keyword evidence="3" id="KW-1185">Reference proteome</keyword>
<proteinExistence type="predicted"/>
<sequence>MSRLLLNAFLFLLPFMLYGLYVLAARRLGWMSRESDQAPPHAWLVLAGIGLVLASIGLFAVFDGSEVGKEYVPARLENGEIVPGGFR</sequence>
<evidence type="ECO:0000313" key="2">
    <source>
        <dbReference type="EMBL" id="GAK45932.1"/>
    </source>
</evidence>
<evidence type="ECO:0000256" key="1">
    <source>
        <dbReference type="SAM" id="Phobius"/>
    </source>
</evidence>
<dbReference type="AlphaFoldDB" id="A0A081BD14"/>
<keyword evidence="1" id="KW-0472">Membrane</keyword>